<dbReference type="InterPro" id="IPR038731">
    <property type="entry name" value="RgtA/B/C-like"/>
</dbReference>
<keyword evidence="2" id="KW-1003">Cell membrane</keyword>
<evidence type="ECO:0000256" key="8">
    <source>
        <dbReference type="SAM" id="Phobius"/>
    </source>
</evidence>
<evidence type="ECO:0000256" key="7">
    <source>
        <dbReference type="ARBA" id="ARBA00023136"/>
    </source>
</evidence>
<accession>A0ABY1RM53</accession>
<evidence type="ECO:0000256" key="5">
    <source>
        <dbReference type="ARBA" id="ARBA00022692"/>
    </source>
</evidence>
<keyword evidence="4" id="KW-0808">Transferase</keyword>
<dbReference type="GeneID" id="61893511"/>
<feature type="transmembrane region" description="Helical" evidence="8">
    <location>
        <begin position="232"/>
        <end position="254"/>
    </location>
</feature>
<feature type="domain" description="Glycosyltransferase RgtA/B/C/D-like" evidence="9">
    <location>
        <begin position="53"/>
        <end position="211"/>
    </location>
</feature>
<keyword evidence="3" id="KW-0328">Glycosyltransferase</keyword>
<name>A0ABY1RM53_9XANT</name>
<gene>
    <name evidence="10" type="ORF">PD885_01093</name>
</gene>
<feature type="transmembrane region" description="Helical" evidence="8">
    <location>
        <begin position="110"/>
        <end position="134"/>
    </location>
</feature>
<evidence type="ECO:0000256" key="6">
    <source>
        <dbReference type="ARBA" id="ARBA00022989"/>
    </source>
</evidence>
<sequence length="613" mass="67387">MQGDQRAYRTFVILWTLATAVKLLIAARLPLFVDEAFYWQEGQHLAAAYSDLPGMTAWLARLGVELGGHHLLALRLPFLAISALIPWLIAHMATRCFGSTLGWQAGSLTLLMPLSATLGILAVPDVPMALAAVLCMDAGARLLRKVDAISALELAIGLVIGALSHYRFVGVIGVGCIALLCIPQGRSVMRDPRIWMALTVGAVSWLPLLFWNTDHDEAGLRFQLVDRHPWRFQITGLWFLLIQTVLVTPLLAWAMIKIGLAGMRGGDGSRAQWRYFGLLGGMSTVAIFVLGFFSDAERISFHWPLPGYLALLVAVPVILMRWPHTLRLAAWLIALLGTIGAYGYYLAVSVPSIRVNAAGEKYYPRNFAGWNDLARAVKTKLVQMSPGTRLLAENFKVGAELGFQLHDANVEVLRADLNDKHGRSAQLLQWGLLSDGTRAGPRLLVLSPSDQRYRDLLKRYHAICAMVGPLPPPSVVSTDHGYQRFLLFALPAQRQPGPCIAPAMAWIDVPQPDVSVSDRVQVRGWAFKDGVGLSDVELLLDGRPVAHADYGALLDVRPYWKISTDPQHPNVGFSATLDTHALLPGTHWLGLRLHGHDGSVEDWWEQPVTVSTP</sequence>
<keyword evidence="6 8" id="KW-1133">Transmembrane helix</keyword>
<evidence type="ECO:0000256" key="3">
    <source>
        <dbReference type="ARBA" id="ARBA00022676"/>
    </source>
</evidence>
<feature type="transmembrane region" description="Helical" evidence="8">
    <location>
        <begin position="275"/>
        <end position="293"/>
    </location>
</feature>
<keyword evidence="11" id="KW-1185">Reference proteome</keyword>
<evidence type="ECO:0000256" key="1">
    <source>
        <dbReference type="ARBA" id="ARBA00004651"/>
    </source>
</evidence>
<comment type="subcellular location">
    <subcellularLocation>
        <location evidence="1">Cell membrane</location>
        <topology evidence="1">Multi-pass membrane protein</topology>
    </subcellularLocation>
</comment>
<proteinExistence type="predicted"/>
<feature type="transmembrane region" description="Helical" evidence="8">
    <location>
        <begin position="305"/>
        <end position="322"/>
    </location>
</feature>
<evidence type="ECO:0000259" key="9">
    <source>
        <dbReference type="Pfam" id="PF13231"/>
    </source>
</evidence>
<evidence type="ECO:0000256" key="4">
    <source>
        <dbReference type="ARBA" id="ARBA00022679"/>
    </source>
</evidence>
<dbReference type="Pfam" id="PF13231">
    <property type="entry name" value="PMT_2"/>
    <property type="match status" value="1"/>
</dbReference>
<keyword evidence="5 8" id="KW-0812">Transmembrane</keyword>
<feature type="transmembrane region" description="Helical" evidence="8">
    <location>
        <begin position="329"/>
        <end position="347"/>
    </location>
</feature>
<organism evidence="10 11">
    <name type="scientific">Xanthomonas fragariae</name>
    <dbReference type="NCBI Taxonomy" id="48664"/>
    <lineage>
        <taxon>Bacteria</taxon>
        <taxon>Pseudomonadati</taxon>
        <taxon>Pseudomonadota</taxon>
        <taxon>Gammaproteobacteria</taxon>
        <taxon>Lysobacterales</taxon>
        <taxon>Lysobacteraceae</taxon>
        <taxon>Xanthomonas</taxon>
    </lineage>
</organism>
<feature type="transmembrane region" description="Helical" evidence="8">
    <location>
        <begin position="72"/>
        <end position="90"/>
    </location>
</feature>
<evidence type="ECO:0000256" key="2">
    <source>
        <dbReference type="ARBA" id="ARBA00022475"/>
    </source>
</evidence>
<reference evidence="10 11" key="1">
    <citation type="submission" date="2017-05" db="EMBL/GenBank/DDBJ databases">
        <authorList>
            <person name="Blom J."/>
        </authorList>
    </citation>
    <scope>NUCLEOTIDE SEQUENCE [LARGE SCALE GENOMIC DNA]</scope>
    <source>
        <strain evidence="10">PD885</strain>
    </source>
</reference>
<dbReference type="InterPro" id="IPR050297">
    <property type="entry name" value="LipidA_mod_glycosyltrf_83"/>
</dbReference>
<keyword evidence="7 8" id="KW-0472">Membrane</keyword>
<feature type="transmembrane region" description="Helical" evidence="8">
    <location>
        <begin position="194"/>
        <end position="212"/>
    </location>
</feature>
<feature type="transmembrane region" description="Helical" evidence="8">
    <location>
        <begin position="12"/>
        <end position="33"/>
    </location>
</feature>
<dbReference type="PANTHER" id="PTHR33908:SF11">
    <property type="entry name" value="MEMBRANE PROTEIN"/>
    <property type="match status" value="1"/>
</dbReference>
<dbReference type="EMBL" id="LT853882">
    <property type="protein sequence ID" value="SMQ98345.1"/>
    <property type="molecule type" value="Genomic_DNA"/>
</dbReference>
<dbReference type="Proteomes" id="UP000195877">
    <property type="component" value="Chromosome 1"/>
</dbReference>
<dbReference type="RefSeq" id="WP_088056688.1">
    <property type="nucleotide sequence ID" value="NZ_CP127378.1"/>
</dbReference>
<evidence type="ECO:0000313" key="10">
    <source>
        <dbReference type="EMBL" id="SMQ98345.1"/>
    </source>
</evidence>
<protein>
    <recommendedName>
        <fullName evidence="9">Glycosyltransferase RgtA/B/C/D-like domain-containing protein</fullName>
    </recommendedName>
</protein>
<evidence type="ECO:0000313" key="11">
    <source>
        <dbReference type="Proteomes" id="UP000195877"/>
    </source>
</evidence>
<dbReference type="PANTHER" id="PTHR33908">
    <property type="entry name" value="MANNOSYLTRANSFERASE YKCB-RELATED"/>
    <property type="match status" value="1"/>
</dbReference>
<feature type="transmembrane region" description="Helical" evidence="8">
    <location>
        <begin position="154"/>
        <end position="182"/>
    </location>
</feature>